<comment type="caution">
    <text evidence="2">The sequence shown here is derived from an EMBL/GenBank/DDBJ whole genome shotgun (WGS) entry which is preliminary data.</text>
</comment>
<dbReference type="Proteomes" id="UP001558652">
    <property type="component" value="Unassembled WGS sequence"/>
</dbReference>
<organism evidence="2 3">
    <name type="scientific">Ranatra chinensis</name>
    <dbReference type="NCBI Taxonomy" id="642074"/>
    <lineage>
        <taxon>Eukaryota</taxon>
        <taxon>Metazoa</taxon>
        <taxon>Ecdysozoa</taxon>
        <taxon>Arthropoda</taxon>
        <taxon>Hexapoda</taxon>
        <taxon>Insecta</taxon>
        <taxon>Pterygota</taxon>
        <taxon>Neoptera</taxon>
        <taxon>Paraneoptera</taxon>
        <taxon>Hemiptera</taxon>
        <taxon>Heteroptera</taxon>
        <taxon>Panheteroptera</taxon>
        <taxon>Nepomorpha</taxon>
        <taxon>Nepidae</taxon>
        <taxon>Ranatrinae</taxon>
        <taxon>Ranatra</taxon>
    </lineage>
</organism>
<keyword evidence="3" id="KW-1185">Reference proteome</keyword>
<gene>
    <name evidence="2" type="ORF">AAG570_007115</name>
</gene>
<dbReference type="AlphaFoldDB" id="A0ABD0YDH6"/>
<feature type="region of interest" description="Disordered" evidence="1">
    <location>
        <begin position="143"/>
        <end position="162"/>
    </location>
</feature>
<evidence type="ECO:0000313" key="2">
    <source>
        <dbReference type="EMBL" id="KAL1115084.1"/>
    </source>
</evidence>
<protein>
    <submittedName>
        <fullName evidence="2">Uncharacterized protein</fullName>
    </submittedName>
</protein>
<proteinExistence type="predicted"/>
<accession>A0ABD0YDH6</accession>
<dbReference type="EMBL" id="JBFDAA010000020">
    <property type="protein sequence ID" value="KAL1115084.1"/>
    <property type="molecule type" value="Genomic_DNA"/>
</dbReference>
<evidence type="ECO:0000313" key="3">
    <source>
        <dbReference type="Proteomes" id="UP001558652"/>
    </source>
</evidence>
<reference evidence="2 3" key="1">
    <citation type="submission" date="2024-07" db="EMBL/GenBank/DDBJ databases">
        <title>Chromosome-level genome assembly of the water stick insect Ranatra chinensis (Heteroptera: Nepidae).</title>
        <authorList>
            <person name="Liu X."/>
        </authorList>
    </citation>
    <scope>NUCLEOTIDE SEQUENCE [LARGE SCALE GENOMIC DNA]</scope>
    <source>
        <strain evidence="2">Cailab_2021Rc</strain>
        <tissue evidence="2">Muscle</tissue>
    </source>
</reference>
<name>A0ABD0YDH6_9HEMI</name>
<evidence type="ECO:0000256" key="1">
    <source>
        <dbReference type="SAM" id="MobiDB-lite"/>
    </source>
</evidence>
<sequence length="261" mass="29371">MNLCPRWVRWFELLITGPTSETISKEILQRFPLFSKLGVQLLVSTRIQEHIRTTKNNDMKSALTEHSMETSHLIDFEKSTKIGLRVVRFGRTDNGNTLLSADYRGADGVVACMYDYHAITLGFESLKESLDIEEIYCGSVGSAKEDDDWETSSHGQKTGYAEDDPLDIKVEARLSGDGKGGGDADSCEFCAFETSWRHCRLCDFLRGSDTCEFCRRRESAEWGGGTQRGGLKKSDGCEFCDRAAAERPSTIRPRAKRRRLD</sequence>